<dbReference type="RefSeq" id="WP_156214647.1">
    <property type="nucleotide sequence ID" value="NZ_WOFH01000001.1"/>
</dbReference>
<evidence type="ECO:0000313" key="3">
    <source>
        <dbReference type="EMBL" id="MUN35766.1"/>
    </source>
</evidence>
<keyword evidence="4" id="KW-1185">Reference proteome</keyword>
<dbReference type="Pfam" id="PF04149">
    <property type="entry name" value="DUF397"/>
    <property type="match status" value="1"/>
</dbReference>
<evidence type="ECO:0000313" key="4">
    <source>
        <dbReference type="Proteomes" id="UP000432015"/>
    </source>
</evidence>
<protein>
    <submittedName>
        <fullName evidence="3">DUF397 domain-containing protein</fullName>
    </submittedName>
</protein>
<gene>
    <name evidence="3" type="ORF">GNZ18_04020</name>
</gene>
<dbReference type="AlphaFoldDB" id="A0A7K1KUZ3"/>
<proteinExistence type="predicted"/>
<feature type="domain" description="DUF397" evidence="2">
    <location>
        <begin position="6"/>
        <end position="59"/>
    </location>
</feature>
<name>A0A7K1KUZ3_9ACTN</name>
<accession>A0A7K1KUZ3</accession>
<sequence>MDLTSLKWRKASSSTGNGGACVEVARPPGHIAVRDSKDPSGPYLLLTRDDFHHLTRTIKNL</sequence>
<dbReference type="EMBL" id="WOFH01000001">
    <property type="protein sequence ID" value="MUN35766.1"/>
    <property type="molecule type" value="Genomic_DNA"/>
</dbReference>
<comment type="caution">
    <text evidence="3">The sequence shown here is derived from an EMBL/GenBank/DDBJ whole genome shotgun (WGS) entry which is preliminary data.</text>
</comment>
<reference evidence="3 4" key="1">
    <citation type="submission" date="2019-11" db="EMBL/GenBank/DDBJ databases">
        <authorList>
            <person name="Cao P."/>
        </authorList>
    </citation>
    <scope>NUCLEOTIDE SEQUENCE [LARGE SCALE GENOMIC DNA]</scope>
    <source>
        <strain evidence="3 4">NEAU-AAG5</strain>
    </source>
</reference>
<evidence type="ECO:0000256" key="1">
    <source>
        <dbReference type="SAM" id="MobiDB-lite"/>
    </source>
</evidence>
<organism evidence="3 4">
    <name type="scientific">Actinomadura litoris</name>
    <dbReference type="NCBI Taxonomy" id="2678616"/>
    <lineage>
        <taxon>Bacteria</taxon>
        <taxon>Bacillati</taxon>
        <taxon>Actinomycetota</taxon>
        <taxon>Actinomycetes</taxon>
        <taxon>Streptosporangiales</taxon>
        <taxon>Thermomonosporaceae</taxon>
        <taxon>Actinomadura</taxon>
    </lineage>
</organism>
<evidence type="ECO:0000259" key="2">
    <source>
        <dbReference type="Pfam" id="PF04149"/>
    </source>
</evidence>
<dbReference type="InterPro" id="IPR007278">
    <property type="entry name" value="DUF397"/>
</dbReference>
<dbReference type="Proteomes" id="UP000432015">
    <property type="component" value="Unassembled WGS sequence"/>
</dbReference>
<feature type="region of interest" description="Disordered" evidence="1">
    <location>
        <begin position="1"/>
        <end position="23"/>
    </location>
</feature>